<dbReference type="SMART" id="SM00612">
    <property type="entry name" value="Kelch"/>
    <property type="match status" value="6"/>
</dbReference>
<dbReference type="Pfam" id="PF01344">
    <property type="entry name" value="Kelch_1"/>
    <property type="match status" value="5"/>
</dbReference>
<dbReference type="Proteomes" id="UP000825729">
    <property type="component" value="Unassembled WGS sequence"/>
</dbReference>
<dbReference type="SUPFAM" id="SSF117281">
    <property type="entry name" value="Kelch motif"/>
    <property type="match status" value="1"/>
</dbReference>
<feature type="domain" description="DCD" evidence="1">
    <location>
        <begin position="33"/>
        <end position="166"/>
    </location>
</feature>
<dbReference type="InterPro" id="IPR015915">
    <property type="entry name" value="Kelch-typ_b-propeller"/>
</dbReference>
<dbReference type="InterPro" id="IPR006652">
    <property type="entry name" value="Kelch_1"/>
</dbReference>
<dbReference type="PROSITE" id="PS51222">
    <property type="entry name" value="DCD"/>
    <property type="match status" value="1"/>
</dbReference>
<dbReference type="AlphaFoldDB" id="A0AAV7EC70"/>
<sequence length="717" mass="79954">MGEKKTRIIFPKERTCTTSNAELCTSIRFLRKADLGGVIFGCKNYTMSECLEKQLFGLPAQHFQYVKNIDAGLPLFLFNYSDRKLHGIFAAASVGQMNIDPYAWTTDGTDRTSFPAQVRIRGTAQRQALTEAQFRPIISDNYYSQSHFWFELDHAQVERLIRLYASSSGKPQKAPTRNKLLNNLPKVMPQPPSAWLKANKYETLTWNLSEAEDGDCDPFETQLDFQDSQQVHGNSQAPGYNPVIEEQCQTPVCDTGNTTLEIHKDLVLLKLQELSVKHACPNLNQSTKVCSEYITADVSGDMQQEGEQVEVDQMTVAKEFESSPTTNPQSIHIDQINEVIPAEELEPSPLPDSQSVQVDLMAPAEKFEPSPLTDHHSDIAQLGQRLEDLEVLVQQQGQTIKEMEKKQVDSDKVIQSLFDRLNVTRDKLDPPQHLNSSQIFLIGGYNGNSWLSTLDTYSPSEDLLVSLRPMSNIRSYASASALNGDIYIFGGGDGSLWYDTVERYNPMEDSWTACPPLNQKKGSLAGASLHNKIFAIGGGDGAESFSDVEMFDPILGRWIQIQPLLEKRFAPSAVELDGILYAVGGFDGKSYLKSAERYDPREASWTKIPIMNTRRGCHSVAVLNGKLYALGGYDGSQMVSTVEVFDPRYGSWTMGSSMNNRRGYAAAAVHKDSLYVIGGVDKELILDSVECYKEAQGWEATKWKAVGKRCFFSAIVL</sequence>
<dbReference type="InterPro" id="IPR013989">
    <property type="entry name" value="Dev_and_cell_death_domain"/>
</dbReference>
<gene>
    <name evidence="2" type="ORF">H6P81_016776</name>
</gene>
<dbReference type="InterPro" id="IPR044832">
    <property type="entry name" value="NRP-like"/>
</dbReference>
<organism evidence="2 3">
    <name type="scientific">Aristolochia fimbriata</name>
    <name type="common">White veined hardy Dutchman's pipe vine</name>
    <dbReference type="NCBI Taxonomy" id="158543"/>
    <lineage>
        <taxon>Eukaryota</taxon>
        <taxon>Viridiplantae</taxon>
        <taxon>Streptophyta</taxon>
        <taxon>Embryophyta</taxon>
        <taxon>Tracheophyta</taxon>
        <taxon>Spermatophyta</taxon>
        <taxon>Magnoliopsida</taxon>
        <taxon>Magnoliidae</taxon>
        <taxon>Piperales</taxon>
        <taxon>Aristolochiaceae</taxon>
        <taxon>Aristolochia</taxon>
    </lineage>
</organism>
<reference evidence="2 3" key="1">
    <citation type="submission" date="2021-07" db="EMBL/GenBank/DDBJ databases">
        <title>The Aristolochia fimbriata genome: insights into angiosperm evolution, floral development and chemical biosynthesis.</title>
        <authorList>
            <person name="Jiao Y."/>
        </authorList>
    </citation>
    <scope>NUCLEOTIDE SEQUENCE [LARGE SCALE GENOMIC DNA]</scope>
    <source>
        <strain evidence="2">IBCAS-2021</strain>
        <tissue evidence="2">Leaf</tissue>
    </source>
</reference>
<dbReference type="Pfam" id="PF10539">
    <property type="entry name" value="Dev_Cell_Death"/>
    <property type="match status" value="1"/>
</dbReference>
<evidence type="ECO:0000313" key="3">
    <source>
        <dbReference type="Proteomes" id="UP000825729"/>
    </source>
</evidence>
<dbReference type="GO" id="GO:0034976">
    <property type="term" value="P:response to endoplasmic reticulum stress"/>
    <property type="evidence" value="ECO:0007669"/>
    <property type="project" value="InterPro"/>
</dbReference>
<dbReference type="PANTHER" id="PTHR46034">
    <property type="match status" value="1"/>
</dbReference>
<dbReference type="SMART" id="SM00767">
    <property type="entry name" value="DCD"/>
    <property type="match status" value="1"/>
</dbReference>
<dbReference type="EMBL" id="JAINDJ010000006">
    <property type="protein sequence ID" value="KAG9445436.1"/>
    <property type="molecule type" value="Genomic_DNA"/>
</dbReference>
<protein>
    <recommendedName>
        <fullName evidence="1">DCD domain-containing protein</fullName>
    </recommendedName>
</protein>
<evidence type="ECO:0000313" key="2">
    <source>
        <dbReference type="EMBL" id="KAG9445436.1"/>
    </source>
</evidence>
<name>A0AAV7EC70_ARIFI</name>
<proteinExistence type="predicted"/>
<keyword evidence="3" id="KW-1185">Reference proteome</keyword>
<comment type="caution">
    <text evidence="2">The sequence shown here is derived from an EMBL/GenBank/DDBJ whole genome shotgun (WGS) entry which is preliminary data.</text>
</comment>
<accession>A0AAV7EC70</accession>
<dbReference type="PANTHER" id="PTHR46034:SF7">
    <property type="entry name" value="INFLUENZA VIRUS NS1A-BINDING PROTEIN"/>
    <property type="match status" value="1"/>
</dbReference>
<dbReference type="Gene3D" id="2.120.10.80">
    <property type="entry name" value="Kelch-type beta propeller"/>
    <property type="match status" value="2"/>
</dbReference>
<evidence type="ECO:0000259" key="1">
    <source>
        <dbReference type="PROSITE" id="PS51222"/>
    </source>
</evidence>